<proteinExistence type="predicted"/>
<dbReference type="SMART" id="SM00418">
    <property type="entry name" value="HTH_ARSR"/>
    <property type="match status" value="1"/>
</dbReference>
<dbReference type="InterPro" id="IPR036388">
    <property type="entry name" value="WH-like_DNA-bd_sf"/>
</dbReference>
<dbReference type="PROSITE" id="PS50987">
    <property type="entry name" value="HTH_ARSR_2"/>
    <property type="match status" value="1"/>
</dbReference>
<keyword evidence="2" id="KW-0238">DNA-binding</keyword>
<dbReference type="EMBL" id="JAVREM010000091">
    <property type="protein sequence ID" value="MDT0323200.1"/>
    <property type="molecule type" value="Genomic_DNA"/>
</dbReference>
<protein>
    <submittedName>
        <fullName evidence="5">Metalloregulator ArsR/SmtB family transcription factor</fullName>
    </submittedName>
</protein>
<evidence type="ECO:0000256" key="3">
    <source>
        <dbReference type="ARBA" id="ARBA00023163"/>
    </source>
</evidence>
<dbReference type="PRINTS" id="PR00778">
    <property type="entry name" value="HTHARSR"/>
</dbReference>
<dbReference type="Proteomes" id="UP001183420">
    <property type="component" value="Unassembled WGS sequence"/>
</dbReference>
<dbReference type="CDD" id="cd00090">
    <property type="entry name" value="HTH_ARSR"/>
    <property type="match status" value="1"/>
</dbReference>
<sequence length="115" mass="12197">MHAGIEGFHVPEPEVVDQATELLRILSDPTRLRLLYALSQGETNVACLAEIVGANPAAVSQHLSKLRLSGAVRARRQGTFMYYTVADPAIHTVLRAVLGAAAPEAAPEPATSQPS</sequence>
<evidence type="ECO:0000313" key="5">
    <source>
        <dbReference type="EMBL" id="MDT0323200.1"/>
    </source>
</evidence>
<dbReference type="PANTHER" id="PTHR43132">
    <property type="entry name" value="ARSENICAL RESISTANCE OPERON REPRESSOR ARSR-RELATED"/>
    <property type="match status" value="1"/>
</dbReference>
<keyword evidence="6" id="KW-1185">Reference proteome</keyword>
<gene>
    <name evidence="5" type="ORF">RNC47_33330</name>
</gene>
<dbReference type="RefSeq" id="WP_311604290.1">
    <property type="nucleotide sequence ID" value="NZ_JAVREM010000091.1"/>
</dbReference>
<keyword evidence="3" id="KW-0804">Transcription</keyword>
<comment type="caution">
    <text evidence="5">The sequence shown here is derived from an EMBL/GenBank/DDBJ whole genome shotgun (WGS) entry which is preliminary data.</text>
</comment>
<feature type="domain" description="HTH arsR-type" evidence="4">
    <location>
        <begin position="11"/>
        <end position="105"/>
    </location>
</feature>
<evidence type="ECO:0000256" key="2">
    <source>
        <dbReference type="ARBA" id="ARBA00023125"/>
    </source>
</evidence>
<dbReference type="InterPro" id="IPR051011">
    <property type="entry name" value="Metal_resp_trans_reg"/>
</dbReference>
<dbReference type="SUPFAM" id="SSF46785">
    <property type="entry name" value="Winged helix' DNA-binding domain"/>
    <property type="match status" value="1"/>
</dbReference>
<dbReference type="Pfam" id="PF01022">
    <property type="entry name" value="HTH_5"/>
    <property type="match status" value="1"/>
</dbReference>
<keyword evidence="1" id="KW-0805">Transcription regulation</keyword>
<evidence type="ECO:0000313" key="6">
    <source>
        <dbReference type="Proteomes" id="UP001183420"/>
    </source>
</evidence>
<dbReference type="InterPro" id="IPR036390">
    <property type="entry name" value="WH_DNA-bd_sf"/>
</dbReference>
<accession>A0ABU2M020</accession>
<organism evidence="5 6">
    <name type="scientific">Streptomyces millisiae</name>
    <dbReference type="NCBI Taxonomy" id="3075542"/>
    <lineage>
        <taxon>Bacteria</taxon>
        <taxon>Bacillati</taxon>
        <taxon>Actinomycetota</taxon>
        <taxon>Actinomycetes</taxon>
        <taxon>Kitasatosporales</taxon>
        <taxon>Streptomycetaceae</taxon>
        <taxon>Streptomyces</taxon>
    </lineage>
</organism>
<name>A0ABU2M020_9ACTN</name>
<reference evidence="6" key="1">
    <citation type="submission" date="2023-07" db="EMBL/GenBank/DDBJ databases">
        <title>30 novel species of actinomycetes from the DSMZ collection.</title>
        <authorList>
            <person name="Nouioui I."/>
        </authorList>
    </citation>
    <scope>NUCLEOTIDE SEQUENCE [LARGE SCALE GENOMIC DNA]</scope>
    <source>
        <strain evidence="6">DSM 44918</strain>
    </source>
</reference>
<evidence type="ECO:0000256" key="1">
    <source>
        <dbReference type="ARBA" id="ARBA00023015"/>
    </source>
</evidence>
<dbReference type="Gene3D" id="1.10.10.10">
    <property type="entry name" value="Winged helix-like DNA-binding domain superfamily/Winged helix DNA-binding domain"/>
    <property type="match status" value="1"/>
</dbReference>
<dbReference type="PANTHER" id="PTHR43132:SF6">
    <property type="entry name" value="HTH-TYPE TRANSCRIPTIONAL REPRESSOR CZRA"/>
    <property type="match status" value="1"/>
</dbReference>
<dbReference type="InterPro" id="IPR001845">
    <property type="entry name" value="HTH_ArsR_DNA-bd_dom"/>
</dbReference>
<dbReference type="NCBIfam" id="NF033788">
    <property type="entry name" value="HTH_metalloreg"/>
    <property type="match status" value="1"/>
</dbReference>
<evidence type="ECO:0000259" key="4">
    <source>
        <dbReference type="PROSITE" id="PS50987"/>
    </source>
</evidence>
<dbReference type="InterPro" id="IPR011991">
    <property type="entry name" value="ArsR-like_HTH"/>
</dbReference>